<dbReference type="EMBL" id="CAJNOK010001970">
    <property type="protein sequence ID" value="CAF0838278.1"/>
    <property type="molecule type" value="Genomic_DNA"/>
</dbReference>
<dbReference type="Pfam" id="PF00480">
    <property type="entry name" value="ROK"/>
    <property type="match status" value="1"/>
</dbReference>
<dbReference type="Gene3D" id="3.30.420.40">
    <property type="match status" value="1"/>
</dbReference>
<organism evidence="1 3">
    <name type="scientific">Didymodactylos carnosus</name>
    <dbReference type="NCBI Taxonomy" id="1234261"/>
    <lineage>
        <taxon>Eukaryota</taxon>
        <taxon>Metazoa</taxon>
        <taxon>Spiralia</taxon>
        <taxon>Gnathifera</taxon>
        <taxon>Rotifera</taxon>
        <taxon>Eurotatoria</taxon>
        <taxon>Bdelloidea</taxon>
        <taxon>Philodinida</taxon>
        <taxon>Philodinidae</taxon>
        <taxon>Didymodactylos</taxon>
    </lineage>
</organism>
<name>A0A8S2D427_9BILA</name>
<dbReference type="PANTHER" id="PTHR18964:SF149">
    <property type="entry name" value="BIFUNCTIONAL UDP-N-ACETYLGLUCOSAMINE 2-EPIMERASE_N-ACETYLMANNOSAMINE KINASE"/>
    <property type="match status" value="1"/>
</dbReference>
<dbReference type="PANTHER" id="PTHR18964">
    <property type="entry name" value="ROK (REPRESSOR, ORF, KINASE) FAMILY"/>
    <property type="match status" value="1"/>
</dbReference>
<evidence type="ECO:0000313" key="2">
    <source>
        <dbReference type="EMBL" id="CAF3623172.1"/>
    </source>
</evidence>
<accession>A0A8S2D427</accession>
<evidence type="ECO:0008006" key="4">
    <source>
        <dbReference type="Google" id="ProtNLM"/>
    </source>
</evidence>
<evidence type="ECO:0000313" key="1">
    <source>
        <dbReference type="EMBL" id="CAF0838278.1"/>
    </source>
</evidence>
<dbReference type="EMBL" id="CAJOBA010001970">
    <property type="protein sequence ID" value="CAF3623172.1"/>
    <property type="molecule type" value="Genomic_DNA"/>
</dbReference>
<sequence length="303" mass="32276">MTLEVNQQGTITRDKHLFIALHLQQAEQIISPVLFREFKTRTVFSFGRSSKDGLADPQFEMTIRPSRQGLRLGILCLERYPINLAPTNLILTLVDSTTSSIVTSESGFLIHTKDQEIKIESSIPLIVTPNGTGHTVLQFFTVSTGIGAGLVIDGKIYTGTSGFAQELAALPFGIPGFTTGSLPLGSLEAIASGTGILAYAQSLGLKVNNPSEVFALAKNNDLIAQEVIEQAVKALGRLFATSIAFVNPSMIICDGSVAVANPEFMQRAFSYAETLVYGPVKGQTKYIVGGLQGQAGILGAALL</sequence>
<dbReference type="AlphaFoldDB" id="A0A8S2D427"/>
<reference evidence="1" key="1">
    <citation type="submission" date="2021-02" db="EMBL/GenBank/DDBJ databases">
        <authorList>
            <person name="Nowell W R."/>
        </authorList>
    </citation>
    <scope>NUCLEOTIDE SEQUENCE</scope>
</reference>
<dbReference type="InterPro" id="IPR000600">
    <property type="entry name" value="ROK"/>
</dbReference>
<dbReference type="SUPFAM" id="SSF53067">
    <property type="entry name" value="Actin-like ATPase domain"/>
    <property type="match status" value="1"/>
</dbReference>
<gene>
    <name evidence="1" type="ORF">OVA965_LOCUS6509</name>
    <name evidence="2" type="ORF">TMI583_LOCUS6505</name>
</gene>
<dbReference type="Proteomes" id="UP000682733">
    <property type="component" value="Unassembled WGS sequence"/>
</dbReference>
<dbReference type="Proteomes" id="UP000677228">
    <property type="component" value="Unassembled WGS sequence"/>
</dbReference>
<comment type="caution">
    <text evidence="1">The sequence shown here is derived from an EMBL/GenBank/DDBJ whole genome shotgun (WGS) entry which is preliminary data.</text>
</comment>
<protein>
    <recommendedName>
        <fullName evidence="4">ROK family protein</fullName>
    </recommendedName>
</protein>
<proteinExistence type="predicted"/>
<evidence type="ECO:0000313" key="3">
    <source>
        <dbReference type="Proteomes" id="UP000677228"/>
    </source>
</evidence>
<dbReference type="InterPro" id="IPR043129">
    <property type="entry name" value="ATPase_NBD"/>
</dbReference>